<feature type="transmembrane region" description="Helical" evidence="3">
    <location>
        <begin position="185"/>
        <end position="203"/>
    </location>
</feature>
<evidence type="ECO:0000256" key="1">
    <source>
        <dbReference type="ARBA" id="ARBA00022676"/>
    </source>
</evidence>
<dbReference type="RefSeq" id="XP_062795278.1">
    <property type="nucleotide sequence ID" value="XM_062939227.1"/>
</dbReference>
<evidence type="ECO:0000259" key="4">
    <source>
        <dbReference type="Pfam" id="PF06722"/>
    </source>
</evidence>
<sequence>MSKPRLLFLTSPEAGQANVHLGVISSLKAKYGDQVDIYLGSFEALRKRTPENVIFLPVKGKGMIEHLLERIDNENGSMSDLLFKPGGFIGSIKTAMSFMTILHSESPIEYVNHAQDVERLIENLDPDFIVVDNLFECARDAILKLGRKCLYLSPNTIKEVAAAQQGLGVFSWPSAGTGYSFPLPWYLYPANIIITIFSVIWLLRFDKRHIEFNKARNAAGYQGRLPIFQSKASLNSTFLCVSTVTSSQNDKTEIQGKIPDWLVCCGPILLPAPSLEEIDLDLYKWVMKRPTVLIVLGTHYKMSEKSAFNMLYSIRILLEKRQDIQVLWKLQKQSEFTINSHESENDRIKIVEWLKPDPLSVLKTGNVICFVNHGGSNSYHEGLAVGVPQILLPAWVDCYDFAGRLSYIGNGVWGNRSAAPEVSEAEFTRALFDVVGKSAKDPRAIKMQARAKALRDIVTENGTREGSVVAADRIWEELTFEMAWRK</sequence>
<gene>
    <name evidence="5" type="ORF">IL334_007537</name>
</gene>
<evidence type="ECO:0000313" key="5">
    <source>
        <dbReference type="EMBL" id="WRT70539.1"/>
    </source>
</evidence>
<dbReference type="PANTHER" id="PTHR48043">
    <property type="entry name" value="EG:EG0003.4 PROTEIN-RELATED"/>
    <property type="match status" value="1"/>
</dbReference>
<dbReference type="Pfam" id="PF06722">
    <property type="entry name" value="EryCIII-like_C"/>
    <property type="match status" value="1"/>
</dbReference>
<dbReference type="EMBL" id="CP141891">
    <property type="protein sequence ID" value="WRT70539.1"/>
    <property type="molecule type" value="Genomic_DNA"/>
</dbReference>
<dbReference type="Gene3D" id="3.40.50.2000">
    <property type="entry name" value="Glycogen Phosphorylase B"/>
    <property type="match status" value="2"/>
</dbReference>
<accession>A0ABZ1D8Y0</accession>
<evidence type="ECO:0000313" key="6">
    <source>
        <dbReference type="Proteomes" id="UP001329825"/>
    </source>
</evidence>
<reference evidence="5 6" key="1">
    <citation type="submission" date="2024-01" db="EMBL/GenBank/DDBJ databases">
        <title>Comparative genomics of Cryptococcus and Kwoniella reveals pathogenesis evolution and contrasting modes of karyotype evolution via chromosome fusion or intercentromeric recombination.</title>
        <authorList>
            <person name="Coelho M.A."/>
            <person name="David-Palma M."/>
            <person name="Shea T."/>
            <person name="Bowers K."/>
            <person name="McGinley-Smith S."/>
            <person name="Mohammad A.W."/>
            <person name="Gnirke A."/>
            <person name="Yurkov A.M."/>
            <person name="Nowrousian M."/>
            <person name="Sun S."/>
            <person name="Cuomo C.A."/>
            <person name="Heitman J."/>
        </authorList>
    </citation>
    <scope>NUCLEOTIDE SEQUENCE [LARGE SCALE GENOMIC DNA]</scope>
    <source>
        <strain evidence="5">CBS 11374</strain>
    </source>
</reference>
<keyword evidence="3" id="KW-0812">Transmembrane</keyword>
<keyword evidence="3" id="KW-0472">Membrane</keyword>
<dbReference type="Proteomes" id="UP001329825">
    <property type="component" value="Chromosome 11"/>
</dbReference>
<protein>
    <recommendedName>
        <fullName evidence="4">Erythromycin biosynthesis protein CIII-like C-terminal domain-containing protein</fullName>
    </recommendedName>
</protein>
<dbReference type="InterPro" id="IPR010610">
    <property type="entry name" value="EryCIII-like_C"/>
</dbReference>
<keyword evidence="3" id="KW-1133">Transmembrane helix</keyword>
<organism evidence="5 6">
    <name type="scientific">Kwoniella shivajii</name>
    <dbReference type="NCBI Taxonomy" id="564305"/>
    <lineage>
        <taxon>Eukaryota</taxon>
        <taxon>Fungi</taxon>
        <taxon>Dikarya</taxon>
        <taxon>Basidiomycota</taxon>
        <taxon>Agaricomycotina</taxon>
        <taxon>Tremellomycetes</taxon>
        <taxon>Tremellales</taxon>
        <taxon>Cryptococcaceae</taxon>
        <taxon>Kwoniella</taxon>
    </lineage>
</organism>
<dbReference type="GeneID" id="87959667"/>
<proteinExistence type="predicted"/>
<name>A0ABZ1D8Y0_9TREE</name>
<feature type="domain" description="Erythromycin biosynthesis protein CIII-like C-terminal" evidence="4">
    <location>
        <begin position="346"/>
        <end position="450"/>
    </location>
</feature>
<keyword evidence="2" id="KW-0808">Transferase</keyword>
<evidence type="ECO:0000256" key="2">
    <source>
        <dbReference type="ARBA" id="ARBA00022679"/>
    </source>
</evidence>
<keyword evidence="1" id="KW-0328">Glycosyltransferase</keyword>
<evidence type="ECO:0000256" key="3">
    <source>
        <dbReference type="SAM" id="Phobius"/>
    </source>
</evidence>
<dbReference type="PANTHER" id="PTHR48043:SF145">
    <property type="entry name" value="FI06409P-RELATED"/>
    <property type="match status" value="1"/>
</dbReference>
<keyword evidence="6" id="KW-1185">Reference proteome</keyword>
<dbReference type="SUPFAM" id="SSF53756">
    <property type="entry name" value="UDP-Glycosyltransferase/glycogen phosphorylase"/>
    <property type="match status" value="1"/>
</dbReference>
<dbReference type="InterPro" id="IPR050271">
    <property type="entry name" value="UDP-glycosyltransferase"/>
</dbReference>